<dbReference type="EMBL" id="CAAALY010125355">
    <property type="protein sequence ID" value="VEL31687.1"/>
    <property type="molecule type" value="Genomic_DNA"/>
</dbReference>
<protein>
    <submittedName>
        <fullName evidence="2">Uncharacterized protein</fullName>
    </submittedName>
</protein>
<accession>A0A3S5AKI8</accession>
<name>A0A3S5AKI8_9PLAT</name>
<proteinExistence type="predicted"/>
<evidence type="ECO:0000256" key="1">
    <source>
        <dbReference type="SAM" id="MobiDB-lite"/>
    </source>
</evidence>
<evidence type="ECO:0000313" key="3">
    <source>
        <dbReference type="Proteomes" id="UP000784294"/>
    </source>
</evidence>
<comment type="caution">
    <text evidence="2">The sequence shown here is derived from an EMBL/GenBank/DDBJ whole genome shotgun (WGS) entry which is preliminary data.</text>
</comment>
<dbReference type="Proteomes" id="UP000784294">
    <property type="component" value="Unassembled WGS sequence"/>
</dbReference>
<keyword evidence="3" id="KW-1185">Reference proteome</keyword>
<dbReference type="AlphaFoldDB" id="A0A3S5AKI8"/>
<organism evidence="2 3">
    <name type="scientific">Protopolystoma xenopodis</name>
    <dbReference type="NCBI Taxonomy" id="117903"/>
    <lineage>
        <taxon>Eukaryota</taxon>
        <taxon>Metazoa</taxon>
        <taxon>Spiralia</taxon>
        <taxon>Lophotrochozoa</taxon>
        <taxon>Platyhelminthes</taxon>
        <taxon>Monogenea</taxon>
        <taxon>Polyopisthocotylea</taxon>
        <taxon>Polystomatidea</taxon>
        <taxon>Polystomatidae</taxon>
        <taxon>Protopolystoma</taxon>
    </lineage>
</organism>
<gene>
    <name evidence="2" type="ORF">PXEA_LOCUS25127</name>
</gene>
<evidence type="ECO:0000313" key="2">
    <source>
        <dbReference type="EMBL" id="VEL31687.1"/>
    </source>
</evidence>
<sequence>MNPPGQGVCTSDLVKASTWVAWRAKIVSPITERRGPAKLLPVAMGTDTRPKPGWYTRHSRAGRSTKQVSEPACP</sequence>
<feature type="region of interest" description="Disordered" evidence="1">
    <location>
        <begin position="41"/>
        <end position="74"/>
    </location>
</feature>
<reference evidence="2" key="1">
    <citation type="submission" date="2018-11" db="EMBL/GenBank/DDBJ databases">
        <authorList>
            <consortium name="Pathogen Informatics"/>
        </authorList>
    </citation>
    <scope>NUCLEOTIDE SEQUENCE</scope>
</reference>